<protein>
    <submittedName>
        <fullName evidence="2">Uncharacterized protein</fullName>
    </submittedName>
</protein>
<keyword evidence="1" id="KW-0812">Transmembrane</keyword>
<gene>
    <name evidence="2" type="ORF">SAMN04488036_10414</name>
</gene>
<dbReference type="Proteomes" id="UP000198851">
    <property type="component" value="Unassembled WGS sequence"/>
</dbReference>
<organism evidence="2 3">
    <name type="scientific">Shimia haliotis</name>
    <dbReference type="NCBI Taxonomy" id="1280847"/>
    <lineage>
        <taxon>Bacteria</taxon>
        <taxon>Pseudomonadati</taxon>
        <taxon>Pseudomonadota</taxon>
        <taxon>Alphaproteobacteria</taxon>
        <taxon>Rhodobacterales</taxon>
        <taxon>Roseobacteraceae</taxon>
    </lineage>
</organism>
<keyword evidence="3" id="KW-1185">Reference proteome</keyword>
<keyword evidence="1" id="KW-1133">Transmembrane helix</keyword>
<dbReference type="EMBL" id="FOSZ01000004">
    <property type="protein sequence ID" value="SFL00662.1"/>
    <property type="molecule type" value="Genomic_DNA"/>
</dbReference>
<proteinExistence type="predicted"/>
<feature type="transmembrane region" description="Helical" evidence="1">
    <location>
        <begin position="20"/>
        <end position="42"/>
    </location>
</feature>
<sequence length="80" mass="8401">MESLIENLIQTDGSSGVAMLHGLNLIGAVVGVTIGVIVKADLAKLTRHMSAKSLFSTLPLAMISAQRRHLAGSEKVESSE</sequence>
<dbReference type="STRING" id="1280847.SAMN04488036_10414"/>
<name>A0A1I4E4I4_9RHOB</name>
<reference evidence="3" key="1">
    <citation type="submission" date="2016-10" db="EMBL/GenBank/DDBJ databases">
        <authorList>
            <person name="Varghese N."/>
            <person name="Submissions S."/>
        </authorList>
    </citation>
    <scope>NUCLEOTIDE SEQUENCE [LARGE SCALE GENOMIC DNA]</scope>
    <source>
        <strain evidence="3">DSM 28453</strain>
    </source>
</reference>
<accession>A0A1I4E4I4</accession>
<keyword evidence="1" id="KW-0472">Membrane</keyword>
<evidence type="ECO:0000256" key="1">
    <source>
        <dbReference type="SAM" id="Phobius"/>
    </source>
</evidence>
<evidence type="ECO:0000313" key="2">
    <source>
        <dbReference type="EMBL" id="SFL00662.1"/>
    </source>
</evidence>
<evidence type="ECO:0000313" key="3">
    <source>
        <dbReference type="Proteomes" id="UP000198851"/>
    </source>
</evidence>
<dbReference type="AlphaFoldDB" id="A0A1I4E4I4"/>